<evidence type="ECO:0000313" key="2">
    <source>
        <dbReference type="Proteomes" id="UP000215914"/>
    </source>
</evidence>
<gene>
    <name evidence="1" type="ORF">HannXRQ_Chr02g0053731</name>
</gene>
<proteinExistence type="predicted"/>
<dbReference type="InParanoid" id="A0A251VJA0"/>
<accession>A0A251VJA0</accession>
<reference evidence="2" key="1">
    <citation type="journal article" date="2017" name="Nature">
        <title>The sunflower genome provides insights into oil metabolism, flowering and Asterid evolution.</title>
        <authorList>
            <person name="Badouin H."/>
            <person name="Gouzy J."/>
            <person name="Grassa C.J."/>
            <person name="Murat F."/>
            <person name="Staton S.E."/>
            <person name="Cottret L."/>
            <person name="Lelandais-Briere C."/>
            <person name="Owens G.L."/>
            <person name="Carrere S."/>
            <person name="Mayjonade B."/>
            <person name="Legrand L."/>
            <person name="Gill N."/>
            <person name="Kane N.C."/>
            <person name="Bowers J.E."/>
            <person name="Hubner S."/>
            <person name="Bellec A."/>
            <person name="Berard A."/>
            <person name="Berges H."/>
            <person name="Blanchet N."/>
            <person name="Boniface M.C."/>
            <person name="Brunel D."/>
            <person name="Catrice O."/>
            <person name="Chaidir N."/>
            <person name="Claudel C."/>
            <person name="Donnadieu C."/>
            <person name="Faraut T."/>
            <person name="Fievet G."/>
            <person name="Helmstetter N."/>
            <person name="King M."/>
            <person name="Knapp S.J."/>
            <person name="Lai Z."/>
            <person name="Le Paslier M.C."/>
            <person name="Lippi Y."/>
            <person name="Lorenzon L."/>
            <person name="Mandel J.R."/>
            <person name="Marage G."/>
            <person name="Marchand G."/>
            <person name="Marquand E."/>
            <person name="Bret-Mestries E."/>
            <person name="Morien E."/>
            <person name="Nambeesan S."/>
            <person name="Nguyen T."/>
            <person name="Pegot-Espagnet P."/>
            <person name="Pouilly N."/>
            <person name="Raftis F."/>
            <person name="Sallet E."/>
            <person name="Schiex T."/>
            <person name="Thomas J."/>
            <person name="Vandecasteele C."/>
            <person name="Vares D."/>
            <person name="Vear F."/>
            <person name="Vautrin S."/>
            <person name="Crespi M."/>
            <person name="Mangin B."/>
            <person name="Burke J.M."/>
            <person name="Salse J."/>
            <person name="Munos S."/>
            <person name="Vincourt P."/>
            <person name="Rieseberg L.H."/>
            <person name="Langlade N.B."/>
        </authorList>
    </citation>
    <scope>NUCLEOTIDE SEQUENCE [LARGE SCALE GENOMIC DNA]</scope>
    <source>
        <strain evidence="2">cv. SF193</strain>
    </source>
</reference>
<dbReference type="Proteomes" id="UP000215914">
    <property type="component" value="Chromosome 2"/>
</dbReference>
<organism evidence="1 2">
    <name type="scientific">Helianthus annuus</name>
    <name type="common">Common sunflower</name>
    <dbReference type="NCBI Taxonomy" id="4232"/>
    <lineage>
        <taxon>Eukaryota</taxon>
        <taxon>Viridiplantae</taxon>
        <taxon>Streptophyta</taxon>
        <taxon>Embryophyta</taxon>
        <taxon>Tracheophyta</taxon>
        <taxon>Spermatophyta</taxon>
        <taxon>Magnoliopsida</taxon>
        <taxon>eudicotyledons</taxon>
        <taxon>Gunneridae</taxon>
        <taxon>Pentapetalae</taxon>
        <taxon>asterids</taxon>
        <taxon>campanulids</taxon>
        <taxon>Asterales</taxon>
        <taxon>Asteraceae</taxon>
        <taxon>Asteroideae</taxon>
        <taxon>Heliantheae alliance</taxon>
        <taxon>Heliantheae</taxon>
        <taxon>Helianthus</taxon>
    </lineage>
</organism>
<dbReference type="EMBL" id="CM007891">
    <property type="protein sequence ID" value="OTG35156.1"/>
    <property type="molecule type" value="Genomic_DNA"/>
</dbReference>
<protein>
    <submittedName>
        <fullName evidence="1">Uncharacterized protein</fullName>
    </submittedName>
</protein>
<sequence length="95" mass="10662">MVIKRLPLNGTITNFINENVEESHIQVLTAQVLPEFSVHDKSRIAQTHCPFISYITFHDIIIKYLLPHKSSSSSSSLTNPTATRKPLLLSISCND</sequence>
<keyword evidence="2" id="KW-1185">Reference proteome</keyword>
<dbReference type="AlphaFoldDB" id="A0A251VJA0"/>
<evidence type="ECO:0000313" key="1">
    <source>
        <dbReference type="EMBL" id="OTG35156.1"/>
    </source>
</evidence>
<name>A0A251VJA0_HELAN</name>